<dbReference type="GO" id="GO:0008757">
    <property type="term" value="F:S-adenosylmethionine-dependent methyltransferase activity"/>
    <property type="evidence" value="ECO:0007669"/>
    <property type="project" value="InterPro"/>
</dbReference>
<evidence type="ECO:0000256" key="1">
    <source>
        <dbReference type="SAM" id="Phobius"/>
    </source>
</evidence>
<reference evidence="3 4" key="1">
    <citation type="submission" date="2017-07" db="EMBL/GenBank/DDBJ databases">
        <title>The complete genome sequence of Bacillus mesonae strain H20-5, an efficient strain improving plant abiotic stress resistance.</title>
        <authorList>
            <person name="Kim S.Y."/>
            <person name="Song H."/>
            <person name="Sang M.K."/>
            <person name="Weon H.-Y."/>
            <person name="Song J."/>
        </authorList>
    </citation>
    <scope>NUCLEOTIDE SEQUENCE [LARGE SCALE GENOMIC DNA]</scope>
    <source>
        <strain evidence="3 4">H20-5</strain>
    </source>
</reference>
<dbReference type="OrthoDB" id="9808140at2"/>
<dbReference type="AlphaFoldDB" id="A0A3T0HZK1"/>
<feature type="domain" description="Methyltransferase type 11" evidence="2">
    <location>
        <begin position="11"/>
        <end position="70"/>
    </location>
</feature>
<dbReference type="InterPro" id="IPR029063">
    <property type="entry name" value="SAM-dependent_MTases_sf"/>
</dbReference>
<dbReference type="RefSeq" id="WP_127489863.1">
    <property type="nucleotide sequence ID" value="NZ_CP022572.1"/>
</dbReference>
<proteinExistence type="predicted"/>
<keyword evidence="4" id="KW-1185">Reference proteome</keyword>
<dbReference type="KEGG" id="nmk:CHR53_15115"/>
<protein>
    <recommendedName>
        <fullName evidence="2">Methyltransferase type 11 domain-containing protein</fullName>
    </recommendedName>
</protein>
<sequence length="78" mass="9159">MYWCSADLPFFLNRGYEITAVDYSTEVLNTAKEKYSDSSVTFYKMDAQNMEFHDYSFDFIVASLILSMFPILKKICPR</sequence>
<dbReference type="Pfam" id="PF08241">
    <property type="entry name" value="Methyltransf_11"/>
    <property type="match status" value="1"/>
</dbReference>
<keyword evidence="1" id="KW-0812">Transmembrane</keyword>
<dbReference type="Proteomes" id="UP000282892">
    <property type="component" value="Chromosome"/>
</dbReference>
<keyword evidence="1" id="KW-0472">Membrane</keyword>
<accession>A0A3T0HZK1</accession>
<keyword evidence="1" id="KW-1133">Transmembrane helix</keyword>
<feature type="transmembrane region" description="Helical" evidence="1">
    <location>
        <begin position="55"/>
        <end position="72"/>
    </location>
</feature>
<evidence type="ECO:0000313" key="3">
    <source>
        <dbReference type="EMBL" id="AZU62499.1"/>
    </source>
</evidence>
<dbReference type="EMBL" id="CP022572">
    <property type="protein sequence ID" value="AZU62499.1"/>
    <property type="molecule type" value="Genomic_DNA"/>
</dbReference>
<gene>
    <name evidence="3" type="ORF">CHR53_15115</name>
</gene>
<evidence type="ECO:0000313" key="4">
    <source>
        <dbReference type="Proteomes" id="UP000282892"/>
    </source>
</evidence>
<dbReference type="Gene3D" id="3.40.50.150">
    <property type="entry name" value="Vaccinia Virus protein VP39"/>
    <property type="match status" value="1"/>
</dbReference>
<dbReference type="SUPFAM" id="SSF53335">
    <property type="entry name" value="S-adenosyl-L-methionine-dependent methyltransferases"/>
    <property type="match status" value="1"/>
</dbReference>
<name>A0A3T0HZK1_9BACI</name>
<evidence type="ECO:0000259" key="2">
    <source>
        <dbReference type="Pfam" id="PF08241"/>
    </source>
</evidence>
<organism evidence="3 4">
    <name type="scientific">Neobacillus mesonae</name>
    <dbReference type="NCBI Taxonomy" id="1193713"/>
    <lineage>
        <taxon>Bacteria</taxon>
        <taxon>Bacillati</taxon>
        <taxon>Bacillota</taxon>
        <taxon>Bacilli</taxon>
        <taxon>Bacillales</taxon>
        <taxon>Bacillaceae</taxon>
        <taxon>Neobacillus</taxon>
    </lineage>
</organism>
<dbReference type="InterPro" id="IPR013216">
    <property type="entry name" value="Methyltransf_11"/>
</dbReference>